<accession>A0A430A3A5</accession>
<dbReference type="Pfam" id="PF04854">
    <property type="entry name" value="DUF624"/>
    <property type="match status" value="1"/>
</dbReference>
<proteinExistence type="predicted"/>
<evidence type="ECO:0000313" key="3">
    <source>
        <dbReference type="Proteomes" id="UP000288197"/>
    </source>
</evidence>
<evidence type="ECO:0008006" key="4">
    <source>
        <dbReference type="Google" id="ProtNLM"/>
    </source>
</evidence>
<organism evidence="2 3">
    <name type="scientific">Vagococcus fluvialis</name>
    <dbReference type="NCBI Taxonomy" id="2738"/>
    <lineage>
        <taxon>Bacteria</taxon>
        <taxon>Bacillati</taxon>
        <taxon>Bacillota</taxon>
        <taxon>Bacilli</taxon>
        <taxon>Lactobacillales</taxon>
        <taxon>Enterococcaceae</taxon>
        <taxon>Vagococcus</taxon>
    </lineage>
</organism>
<gene>
    <name evidence="2" type="ORF">CBF32_09235</name>
</gene>
<reference evidence="2 3" key="1">
    <citation type="submission" date="2017-05" db="EMBL/GenBank/DDBJ databases">
        <title>Vagococcus spp. assemblies.</title>
        <authorList>
            <person name="Gulvik C.A."/>
        </authorList>
    </citation>
    <scope>NUCLEOTIDE SEQUENCE [LARGE SCALE GENOMIC DNA]</scope>
    <source>
        <strain evidence="2 3">NCFB 2497</strain>
    </source>
</reference>
<sequence length="196" mass="22073">MKNILSIDGWYFRVFSKLANLIILNLLFIISIVPVFTLGVSIMALISSLNELKSDGTLAAYKVFTTHFKQNIKKGMILFSVELVGWFVPASLIYVSLKFIPLLSTLLMIVFSFFLLTLVVFPFVYTLKNLALREAISQTFAFVTLKIPYAIASFIVLVAVAYLCLKYSIIFIFLLGVSLIFYLQLQLVRKGGMING</sequence>
<dbReference type="Proteomes" id="UP000288197">
    <property type="component" value="Unassembled WGS sequence"/>
</dbReference>
<keyword evidence="1" id="KW-0812">Transmembrane</keyword>
<feature type="transmembrane region" description="Helical" evidence="1">
    <location>
        <begin position="76"/>
        <end position="97"/>
    </location>
</feature>
<protein>
    <recommendedName>
        <fullName evidence="4">Membrane protein YesL</fullName>
    </recommendedName>
</protein>
<keyword evidence="3" id="KW-1185">Reference proteome</keyword>
<dbReference type="OrthoDB" id="2186545at2"/>
<dbReference type="AlphaFoldDB" id="A0A430A3A5"/>
<keyword evidence="1" id="KW-0472">Membrane</keyword>
<feature type="transmembrane region" description="Helical" evidence="1">
    <location>
        <begin position="103"/>
        <end position="127"/>
    </location>
</feature>
<dbReference type="EMBL" id="NGJX01000009">
    <property type="protein sequence ID" value="RSU01037.1"/>
    <property type="molecule type" value="Genomic_DNA"/>
</dbReference>
<dbReference type="InterPro" id="IPR006938">
    <property type="entry name" value="DUF624"/>
</dbReference>
<name>A0A430A3A5_9ENTE</name>
<dbReference type="GeneID" id="63146923"/>
<evidence type="ECO:0000256" key="1">
    <source>
        <dbReference type="SAM" id="Phobius"/>
    </source>
</evidence>
<keyword evidence="1" id="KW-1133">Transmembrane helix</keyword>
<comment type="caution">
    <text evidence="2">The sequence shown here is derived from an EMBL/GenBank/DDBJ whole genome shotgun (WGS) entry which is preliminary data.</text>
</comment>
<feature type="transmembrane region" description="Helical" evidence="1">
    <location>
        <begin position="169"/>
        <end position="188"/>
    </location>
</feature>
<feature type="transmembrane region" description="Helical" evidence="1">
    <location>
        <begin position="20"/>
        <end position="46"/>
    </location>
</feature>
<evidence type="ECO:0000313" key="2">
    <source>
        <dbReference type="EMBL" id="RSU01037.1"/>
    </source>
</evidence>
<feature type="transmembrane region" description="Helical" evidence="1">
    <location>
        <begin position="139"/>
        <end position="163"/>
    </location>
</feature>
<dbReference type="RefSeq" id="WP_114290043.1">
    <property type="nucleotide sequence ID" value="NZ_NGJX01000009.1"/>
</dbReference>